<gene>
    <name evidence="3" type="ORF">B9Z19DRAFT_422854</name>
</gene>
<dbReference type="Pfam" id="PF12331">
    <property type="entry name" value="Rad26-like_helical_rpts"/>
    <property type="match status" value="1"/>
</dbReference>
<dbReference type="OrthoDB" id="5245063at2759"/>
<evidence type="ECO:0000259" key="2">
    <source>
        <dbReference type="Pfam" id="PF21046"/>
    </source>
</evidence>
<comment type="caution">
    <text evidence="3">The sequence shown here is derived from an EMBL/GenBank/DDBJ whole genome shotgun (WGS) entry which is preliminary data.</text>
</comment>
<dbReference type="AlphaFoldDB" id="A0A2T6ZGP3"/>
<evidence type="ECO:0000259" key="1">
    <source>
        <dbReference type="Pfam" id="PF12331"/>
    </source>
</evidence>
<name>A0A2T6ZGP3_TUBBO</name>
<dbReference type="EMBL" id="NESQ01000286">
    <property type="protein sequence ID" value="PUU74626.1"/>
    <property type="molecule type" value="Genomic_DNA"/>
</dbReference>
<dbReference type="STRING" id="42251.A0A2T6ZGP3"/>
<organism evidence="3 4">
    <name type="scientific">Tuber borchii</name>
    <name type="common">White truffle</name>
    <dbReference type="NCBI Taxonomy" id="42251"/>
    <lineage>
        <taxon>Eukaryota</taxon>
        <taxon>Fungi</taxon>
        <taxon>Dikarya</taxon>
        <taxon>Ascomycota</taxon>
        <taxon>Pezizomycotina</taxon>
        <taxon>Pezizomycetes</taxon>
        <taxon>Pezizales</taxon>
        <taxon>Tuberaceae</taxon>
        <taxon>Tuber</taxon>
    </lineage>
</organism>
<dbReference type="Proteomes" id="UP000244722">
    <property type="component" value="Unassembled WGS sequence"/>
</dbReference>
<accession>A0A2T6ZGP3</accession>
<proteinExistence type="predicted"/>
<evidence type="ECO:0000313" key="4">
    <source>
        <dbReference type="Proteomes" id="UP000244722"/>
    </source>
</evidence>
<dbReference type="Pfam" id="PF21046">
    <property type="entry name" value="Rad26-like_C"/>
    <property type="match status" value="1"/>
</dbReference>
<evidence type="ECO:0000313" key="3">
    <source>
        <dbReference type="EMBL" id="PUU74626.1"/>
    </source>
</evidence>
<protein>
    <submittedName>
        <fullName evidence="3">Uncharacterized protein</fullName>
    </submittedName>
</protein>
<dbReference type="InterPro" id="IPR048379">
    <property type="entry name" value="Rad26-like_C"/>
</dbReference>
<feature type="domain" description="Rad26-like C-terminal" evidence="2">
    <location>
        <begin position="245"/>
        <end position="296"/>
    </location>
</feature>
<feature type="domain" description="Rad26-like helical repeats" evidence="1">
    <location>
        <begin position="29"/>
        <end position="230"/>
    </location>
</feature>
<keyword evidence="4" id="KW-1185">Reference proteome</keyword>
<dbReference type="InterPro" id="IPR022093">
    <property type="entry name" value="Rad26-like_helical"/>
</dbReference>
<sequence length="298" mass="33255">MFLLDLLQFSVDWDQGGKCHWFCEEVVGLIQRTVDINAIPTFQKNLSKIEKDVDVTSCLELLESIALGMVGNEIHVRRFWHSVRSDFPLILLNPAQPIEHIRRMASILCTSVTSQSFGPRGSNEAAQRQNESNLLASITRVLADTPGSTTGEPRWDKVEAVELRKEIVQFLGTIAGTKLGIEALAQHPNALLRLSKRIAEELEEVYEWKYGADESSQFLNSAVRLLHAIITTNAQEATVKLSGSASHKNLASMTRIAFSDGVLQESGLEETVIELAHEILEVMVTPHEGENLWDIFHD</sequence>
<reference evidence="3 4" key="1">
    <citation type="submission" date="2017-04" db="EMBL/GenBank/DDBJ databases">
        <title>Draft genome sequence of Tuber borchii Vittad., a whitish edible truffle.</title>
        <authorList>
            <consortium name="DOE Joint Genome Institute"/>
            <person name="Murat C."/>
            <person name="Kuo A."/>
            <person name="Barry K.W."/>
            <person name="Clum A."/>
            <person name="Dockter R.B."/>
            <person name="Fauchery L."/>
            <person name="Iotti M."/>
            <person name="Kohler A."/>
            <person name="Labutti K."/>
            <person name="Lindquist E.A."/>
            <person name="Lipzen A."/>
            <person name="Ohm R.A."/>
            <person name="Wang M."/>
            <person name="Grigoriev I.V."/>
            <person name="Zambonelli A."/>
            <person name="Martin F.M."/>
        </authorList>
    </citation>
    <scope>NUCLEOTIDE SEQUENCE [LARGE SCALE GENOMIC DNA]</scope>
    <source>
        <strain evidence="3 4">Tbo3840</strain>
    </source>
</reference>